<dbReference type="GO" id="GO:0005524">
    <property type="term" value="F:ATP binding"/>
    <property type="evidence" value="ECO:0007669"/>
    <property type="project" value="UniProtKB-KW"/>
</dbReference>
<dbReference type="InterPro" id="IPR050319">
    <property type="entry name" value="ABC_transp_ATP-bind"/>
</dbReference>
<evidence type="ECO:0000256" key="2">
    <source>
        <dbReference type="ARBA" id="ARBA00022741"/>
    </source>
</evidence>
<dbReference type="PROSITE" id="PS50893">
    <property type="entry name" value="ABC_TRANSPORTER_2"/>
    <property type="match status" value="1"/>
</dbReference>
<evidence type="ECO:0000256" key="4">
    <source>
        <dbReference type="SAM" id="Coils"/>
    </source>
</evidence>
<reference evidence="6 7" key="1">
    <citation type="submission" date="2022-03" db="EMBL/GenBank/DDBJ databases">
        <title>Metagenome-assembled genomes from swine fecal metagenomes.</title>
        <authorList>
            <person name="Holman D.B."/>
            <person name="Kommadath A."/>
        </authorList>
    </citation>
    <scope>NUCLEOTIDE SEQUENCE [LARGE SCALE GENOMIC DNA]</scope>
    <source>
        <strain evidence="6">SUG147</strain>
    </source>
</reference>
<evidence type="ECO:0000256" key="1">
    <source>
        <dbReference type="ARBA" id="ARBA00022448"/>
    </source>
</evidence>
<organism evidence="6 7">
    <name type="scientific">Candidatus Colimorpha enterica</name>
    <dbReference type="NCBI Taxonomy" id="3083063"/>
    <lineage>
        <taxon>Bacteria</taxon>
        <taxon>Pseudomonadati</taxon>
        <taxon>Bacteroidota</taxon>
        <taxon>Bacteroidia</taxon>
        <taxon>Bacteroidales</taxon>
        <taxon>Candidatus Colimorpha</taxon>
    </lineage>
</organism>
<name>A0AAE3FI52_9BACT</name>
<sequence length="536" mass="60901">MKSTKKLLSITNLKKYFPVAKSSIFQREQFYVRANEDISLDIYEGETIGIVGESGCGKSTLGRVLLQLYPQTAGSTVYYGSTLDDMTPLYVQDTLKHYGKYCKKLTKADAKAKELEKKLESVGGEEKADFLLLQSLNLAQCERQTCQSNIVKILGGFHGYDPEGRGRALLLDRYKINVERNRIAAKKKDVDIVIDHLISAENAAKTVKKQALLTRKSEALGRQLDALNSKMADHDRQLDALRASYAGNAGFDMYEPMRDNGIDLARLKYREMRILRKDLQIIFQDPYSSLNPRFTIGQIIEEGLITHKFYRQGSQKMRDHVVNTMKECGLQEYMLFRYPHQFSGGQRQRISIARALAVQPKFVVCDECVSALDVSIQSQIINLLQELREKENLTYMFISHDLSVVRFISDRICVMYLGNVVELASAQTVFEDPRHPYTVALLSSIPTTDPESLTKERIILEGNIPSPIKPPAGCKFHTRCYMACDKCKRVPPPLTEIEPGHFVACHFPERKLDENGNYLFELPKTERKSNRQATAE</sequence>
<proteinExistence type="predicted"/>
<dbReference type="InterPro" id="IPR017871">
    <property type="entry name" value="ABC_transporter-like_CS"/>
</dbReference>
<dbReference type="CDD" id="cd03257">
    <property type="entry name" value="ABC_NikE_OppD_transporters"/>
    <property type="match status" value="1"/>
</dbReference>
<dbReference type="AlphaFoldDB" id="A0AAE3FI52"/>
<gene>
    <name evidence="6" type="ORF">MR241_06070</name>
</gene>
<keyword evidence="3 6" id="KW-0067">ATP-binding</keyword>
<feature type="coiled-coil region" evidence="4">
    <location>
        <begin position="217"/>
        <end position="244"/>
    </location>
</feature>
<dbReference type="SMART" id="SM00382">
    <property type="entry name" value="AAA"/>
    <property type="match status" value="1"/>
</dbReference>
<dbReference type="Gene3D" id="3.40.50.300">
    <property type="entry name" value="P-loop containing nucleotide triphosphate hydrolases"/>
    <property type="match status" value="2"/>
</dbReference>
<keyword evidence="4" id="KW-0175">Coiled coil</keyword>
<evidence type="ECO:0000259" key="5">
    <source>
        <dbReference type="PROSITE" id="PS50893"/>
    </source>
</evidence>
<feature type="domain" description="ABC transporter" evidence="5">
    <location>
        <begin position="19"/>
        <end position="442"/>
    </location>
</feature>
<accession>A0AAE3FI52</accession>
<dbReference type="PROSITE" id="PS00211">
    <property type="entry name" value="ABC_TRANSPORTER_1"/>
    <property type="match status" value="1"/>
</dbReference>
<dbReference type="GO" id="GO:0015833">
    <property type="term" value="P:peptide transport"/>
    <property type="evidence" value="ECO:0007669"/>
    <property type="project" value="InterPro"/>
</dbReference>
<dbReference type="PANTHER" id="PTHR43776">
    <property type="entry name" value="TRANSPORT ATP-BINDING PROTEIN"/>
    <property type="match status" value="1"/>
</dbReference>
<dbReference type="InterPro" id="IPR003593">
    <property type="entry name" value="AAA+_ATPase"/>
</dbReference>
<dbReference type="NCBIfam" id="TIGR01727">
    <property type="entry name" value="oligo_HPY"/>
    <property type="match status" value="1"/>
</dbReference>
<evidence type="ECO:0000313" key="7">
    <source>
        <dbReference type="Proteomes" id="UP001139365"/>
    </source>
</evidence>
<comment type="caution">
    <text evidence="6">The sequence shown here is derived from an EMBL/GenBank/DDBJ whole genome shotgun (WGS) entry which is preliminary data.</text>
</comment>
<evidence type="ECO:0000313" key="6">
    <source>
        <dbReference type="EMBL" id="MCI5755845.1"/>
    </source>
</evidence>
<dbReference type="Pfam" id="PF00005">
    <property type="entry name" value="ABC_tran"/>
    <property type="match status" value="2"/>
</dbReference>
<dbReference type="Proteomes" id="UP001139365">
    <property type="component" value="Unassembled WGS sequence"/>
</dbReference>
<dbReference type="InterPro" id="IPR003439">
    <property type="entry name" value="ABC_transporter-like_ATP-bd"/>
</dbReference>
<evidence type="ECO:0000256" key="3">
    <source>
        <dbReference type="ARBA" id="ARBA00022840"/>
    </source>
</evidence>
<dbReference type="InterPro" id="IPR027417">
    <property type="entry name" value="P-loop_NTPase"/>
</dbReference>
<dbReference type="InterPro" id="IPR013563">
    <property type="entry name" value="Oligopep_ABC_C"/>
</dbReference>
<dbReference type="GO" id="GO:0016887">
    <property type="term" value="F:ATP hydrolysis activity"/>
    <property type="evidence" value="ECO:0007669"/>
    <property type="project" value="InterPro"/>
</dbReference>
<dbReference type="PANTHER" id="PTHR43776:SF8">
    <property type="entry name" value="ABC TRANSPORTER, ATP-BINDING PROTEIN"/>
    <property type="match status" value="1"/>
</dbReference>
<protein>
    <submittedName>
        <fullName evidence="6">ATP-binding cassette domain-containing protein</fullName>
    </submittedName>
</protein>
<dbReference type="SUPFAM" id="SSF52540">
    <property type="entry name" value="P-loop containing nucleoside triphosphate hydrolases"/>
    <property type="match status" value="2"/>
</dbReference>
<keyword evidence="2" id="KW-0547">Nucleotide-binding</keyword>
<dbReference type="GO" id="GO:0055085">
    <property type="term" value="P:transmembrane transport"/>
    <property type="evidence" value="ECO:0007669"/>
    <property type="project" value="UniProtKB-ARBA"/>
</dbReference>
<dbReference type="Pfam" id="PF08352">
    <property type="entry name" value="oligo_HPY"/>
    <property type="match status" value="1"/>
</dbReference>
<dbReference type="EMBL" id="JALEMU010000095">
    <property type="protein sequence ID" value="MCI5755845.1"/>
    <property type="molecule type" value="Genomic_DNA"/>
</dbReference>
<keyword evidence="1" id="KW-0813">Transport</keyword>